<dbReference type="Pfam" id="PF00497">
    <property type="entry name" value="SBP_bac_3"/>
    <property type="match status" value="1"/>
</dbReference>
<dbReference type="PANTHER" id="PTHR33121:SF70">
    <property type="entry name" value="SIGNALING PROTEIN YKOW"/>
    <property type="match status" value="1"/>
</dbReference>
<keyword evidence="1" id="KW-1133">Transmembrane helix</keyword>
<name>A0AAX2ZHK3_9FIRM</name>
<dbReference type="SMART" id="SM00052">
    <property type="entry name" value="EAL"/>
    <property type="match status" value="1"/>
</dbReference>
<evidence type="ECO:0000256" key="1">
    <source>
        <dbReference type="SAM" id="Phobius"/>
    </source>
</evidence>
<dbReference type="PANTHER" id="PTHR33121">
    <property type="entry name" value="CYCLIC DI-GMP PHOSPHODIESTERASE PDEF"/>
    <property type="match status" value="1"/>
</dbReference>
<organism evidence="3 4">
    <name type="scientific">Terrisporobacter hibernicus</name>
    <dbReference type="NCBI Taxonomy" id="2813371"/>
    <lineage>
        <taxon>Bacteria</taxon>
        <taxon>Bacillati</taxon>
        <taxon>Bacillota</taxon>
        <taxon>Clostridia</taxon>
        <taxon>Peptostreptococcales</taxon>
        <taxon>Peptostreptococcaceae</taxon>
        <taxon>Terrisporobacter</taxon>
    </lineage>
</organism>
<dbReference type="RefSeq" id="WP_228416697.1">
    <property type="nucleotide sequence ID" value="NZ_CP081135.1"/>
</dbReference>
<reference evidence="3 4" key="1">
    <citation type="journal article" date="2023" name="Int. J. Syst. Evol. Microbiol.">
        <title>Terrisporobacter hibernicus sp. nov., isolated from bovine faeces in Northern Ireland.</title>
        <authorList>
            <person name="Mitchell M."/>
            <person name="Nguyen S.V."/>
            <person name="Connor M."/>
            <person name="Fairley D.J."/>
            <person name="Donoghue O."/>
            <person name="Marshall H."/>
            <person name="Koolman L."/>
            <person name="McMullan G."/>
            <person name="Schaffer K.E."/>
            <person name="McGrath J.W."/>
            <person name="Fanning S."/>
        </authorList>
    </citation>
    <scope>NUCLEOTIDE SEQUENCE [LARGE SCALE GENOMIC DNA]</scope>
    <source>
        <strain evidence="3 4">MCA3</strain>
    </source>
</reference>
<keyword evidence="1" id="KW-0812">Transmembrane</keyword>
<dbReference type="CDD" id="cd01948">
    <property type="entry name" value="EAL"/>
    <property type="match status" value="1"/>
</dbReference>
<dbReference type="InterPro" id="IPR035919">
    <property type="entry name" value="EAL_sf"/>
</dbReference>
<dbReference type="InterPro" id="IPR001633">
    <property type="entry name" value="EAL_dom"/>
</dbReference>
<dbReference type="SUPFAM" id="SSF141868">
    <property type="entry name" value="EAL domain-like"/>
    <property type="match status" value="1"/>
</dbReference>
<evidence type="ECO:0000313" key="4">
    <source>
        <dbReference type="Proteomes" id="UP001198983"/>
    </source>
</evidence>
<dbReference type="KEGG" id="tem:JW646_04185"/>
<evidence type="ECO:0000259" key="2">
    <source>
        <dbReference type="PROSITE" id="PS50883"/>
    </source>
</evidence>
<keyword evidence="4" id="KW-1185">Reference proteome</keyword>
<dbReference type="EMBL" id="CP081135">
    <property type="protein sequence ID" value="UEL48662.1"/>
    <property type="molecule type" value="Genomic_DNA"/>
</dbReference>
<protein>
    <submittedName>
        <fullName evidence="3">EAL domain-containing protein</fullName>
    </submittedName>
</protein>
<dbReference type="GO" id="GO:0071111">
    <property type="term" value="F:cyclic-guanylate-specific phosphodiesterase activity"/>
    <property type="evidence" value="ECO:0007669"/>
    <property type="project" value="InterPro"/>
</dbReference>
<accession>A0AAX2ZHK3</accession>
<dbReference type="InterPro" id="IPR001638">
    <property type="entry name" value="Solute-binding_3/MltF_N"/>
</dbReference>
<sequence>MKTSYKSIILIGIIFILIGIYFYNRCNNLNDKKDSKIIKVGVYEYEPCYYINKNQKVNGYYDDVIKIINKYDEYTYEYEISSFAKTMEKLECGKVDIVVGLNKTEDRMDKIVYSDNSIGVERYGIFSNDSNIMYADLENMGDLKLGIVKNGNNGQFIKNLFEYRNIKLNTIEFYEQADLISSFKKSDVDLSIQPINKQNYGKLVYEFSTGPVYIGASKGNKDIIVHINEVVENNKEDILRGFQKSYDKYFKLKNNRKISMHIKSTILIVSIMLILTNIRKIRSINIQRKIKYRIKNNRYILYYQSIFDPNIEEIVGFEALIRQKDKNGNILSPKEFLQEVESNNMLYELSLWVLENAMKDYKKIHDKYSLDSGKYISVNISVDELINDEFIKKSIGLMEKYNLSRNSMCFEIIERVKSESISKLSASIKKLKDIGYLIAIDDFGMEHSNLDLLGKIEFDIIKLDSYFIYTMSKKYLKEEVIKFLSAVSKRSDSVLVVEGVETEEQINLIKSFDNDKIYVQGYYYSKPCPI</sequence>
<proteinExistence type="predicted"/>
<dbReference type="Gene3D" id="3.20.20.450">
    <property type="entry name" value="EAL domain"/>
    <property type="match status" value="1"/>
</dbReference>
<dbReference type="InterPro" id="IPR050706">
    <property type="entry name" value="Cyclic-di-GMP_PDE-like"/>
</dbReference>
<dbReference type="Gene3D" id="3.40.190.10">
    <property type="entry name" value="Periplasmic binding protein-like II"/>
    <property type="match status" value="2"/>
</dbReference>
<dbReference type="SUPFAM" id="SSF53850">
    <property type="entry name" value="Periplasmic binding protein-like II"/>
    <property type="match status" value="1"/>
</dbReference>
<dbReference type="Pfam" id="PF00563">
    <property type="entry name" value="EAL"/>
    <property type="match status" value="1"/>
</dbReference>
<dbReference type="SMART" id="SM00062">
    <property type="entry name" value="PBPb"/>
    <property type="match status" value="1"/>
</dbReference>
<dbReference type="Proteomes" id="UP001198983">
    <property type="component" value="Chromosome"/>
</dbReference>
<dbReference type="PROSITE" id="PS50883">
    <property type="entry name" value="EAL"/>
    <property type="match status" value="1"/>
</dbReference>
<dbReference type="AlphaFoldDB" id="A0AAX2ZHK3"/>
<feature type="domain" description="EAL" evidence="2">
    <location>
        <begin position="283"/>
        <end position="530"/>
    </location>
</feature>
<gene>
    <name evidence="3" type="ORF">JW646_04185</name>
</gene>
<feature type="transmembrane region" description="Helical" evidence="1">
    <location>
        <begin position="7"/>
        <end position="23"/>
    </location>
</feature>
<evidence type="ECO:0000313" key="3">
    <source>
        <dbReference type="EMBL" id="UEL48662.1"/>
    </source>
</evidence>
<keyword evidence="1" id="KW-0472">Membrane</keyword>